<evidence type="ECO:0000256" key="4">
    <source>
        <dbReference type="ARBA" id="ARBA00023186"/>
    </source>
</evidence>
<dbReference type="GO" id="GO:0005840">
    <property type="term" value="C:ribosome"/>
    <property type="evidence" value="ECO:0007669"/>
    <property type="project" value="InterPro"/>
</dbReference>
<evidence type="ECO:0000256" key="1">
    <source>
        <dbReference type="ARBA" id="ARBA00022490"/>
    </source>
</evidence>
<comment type="caution">
    <text evidence="8">The sequence shown here is derived from an EMBL/GenBank/DDBJ whole genome shotgun (WGS) entry which is preliminary data.</text>
</comment>
<dbReference type="GO" id="GO:0043022">
    <property type="term" value="F:ribosome binding"/>
    <property type="evidence" value="ECO:0007669"/>
    <property type="project" value="InterPro"/>
</dbReference>
<dbReference type="InterPro" id="IPR036976">
    <property type="entry name" value="RimM_N_sf"/>
</dbReference>
<dbReference type="HAMAP" id="MF_00014">
    <property type="entry name" value="Ribosome_mat_RimM"/>
    <property type="match status" value="1"/>
</dbReference>
<dbReference type="InterPro" id="IPR011961">
    <property type="entry name" value="RimM"/>
</dbReference>
<keyword evidence="4 5" id="KW-0143">Chaperone</keyword>
<dbReference type="InterPro" id="IPR009000">
    <property type="entry name" value="Transl_B-barrel_sf"/>
</dbReference>
<reference evidence="8" key="2">
    <citation type="submission" date="2020-09" db="EMBL/GenBank/DDBJ databases">
        <authorList>
            <person name="Sun Q."/>
            <person name="Kim S."/>
        </authorList>
    </citation>
    <scope>NUCLEOTIDE SEQUENCE</scope>
    <source>
        <strain evidence="8">KCTC 32501</strain>
    </source>
</reference>
<feature type="domain" description="Ribosome maturation factor RimM PRC barrel" evidence="7">
    <location>
        <begin position="129"/>
        <end position="193"/>
    </location>
</feature>
<evidence type="ECO:0000256" key="3">
    <source>
        <dbReference type="ARBA" id="ARBA00022552"/>
    </source>
</evidence>
<evidence type="ECO:0000313" key="8">
    <source>
        <dbReference type="EMBL" id="GHA66570.1"/>
    </source>
</evidence>
<keyword evidence="3 5" id="KW-0698">rRNA processing</keyword>
<dbReference type="InterPro" id="IPR002676">
    <property type="entry name" value="RimM_N"/>
</dbReference>
<dbReference type="Pfam" id="PF24986">
    <property type="entry name" value="PRC_RimM"/>
    <property type="match status" value="1"/>
</dbReference>
<name>A0A8J3CFQ3_9BURK</name>
<organism evidence="8 9">
    <name type="scientific">Formosimonas limnophila</name>
    <dbReference type="NCBI Taxonomy" id="1384487"/>
    <lineage>
        <taxon>Bacteria</taxon>
        <taxon>Pseudomonadati</taxon>
        <taxon>Pseudomonadota</taxon>
        <taxon>Betaproteobacteria</taxon>
        <taxon>Burkholderiales</taxon>
        <taxon>Burkholderiaceae</taxon>
        <taxon>Formosimonas</taxon>
    </lineage>
</organism>
<accession>A0A8J3CFQ3</accession>
<keyword evidence="9" id="KW-1185">Reference proteome</keyword>
<dbReference type="GO" id="GO:0006364">
    <property type="term" value="P:rRNA processing"/>
    <property type="evidence" value="ECO:0007669"/>
    <property type="project" value="UniProtKB-UniRule"/>
</dbReference>
<dbReference type="Pfam" id="PF01782">
    <property type="entry name" value="RimM"/>
    <property type="match status" value="1"/>
</dbReference>
<evidence type="ECO:0000256" key="2">
    <source>
        <dbReference type="ARBA" id="ARBA00022517"/>
    </source>
</evidence>
<dbReference type="EMBL" id="BMZG01000002">
    <property type="protein sequence ID" value="GHA66570.1"/>
    <property type="molecule type" value="Genomic_DNA"/>
</dbReference>
<dbReference type="InterPro" id="IPR011033">
    <property type="entry name" value="PRC_barrel-like_sf"/>
</dbReference>
<dbReference type="SUPFAM" id="SSF50447">
    <property type="entry name" value="Translation proteins"/>
    <property type="match status" value="1"/>
</dbReference>
<feature type="domain" description="RimM N-terminal" evidence="6">
    <location>
        <begin position="27"/>
        <end position="117"/>
    </location>
</feature>
<comment type="subunit">
    <text evidence="5">Binds ribosomal protein uS19.</text>
</comment>
<comment type="domain">
    <text evidence="5">The PRC barrel domain binds ribosomal protein uS19.</text>
</comment>
<protein>
    <recommendedName>
        <fullName evidence="5">Ribosome maturation factor RimM</fullName>
    </recommendedName>
</protein>
<dbReference type="GO" id="GO:0042274">
    <property type="term" value="P:ribosomal small subunit biogenesis"/>
    <property type="evidence" value="ECO:0007669"/>
    <property type="project" value="UniProtKB-UniRule"/>
</dbReference>
<comment type="similarity">
    <text evidence="5">Belongs to the RimM family.</text>
</comment>
<evidence type="ECO:0000259" key="7">
    <source>
        <dbReference type="Pfam" id="PF24986"/>
    </source>
</evidence>
<proteinExistence type="inferred from homology"/>
<dbReference type="PANTHER" id="PTHR33692:SF1">
    <property type="entry name" value="RIBOSOME MATURATION FACTOR RIMM"/>
    <property type="match status" value="1"/>
</dbReference>
<dbReference type="Proteomes" id="UP000614287">
    <property type="component" value="Unassembled WGS sequence"/>
</dbReference>
<evidence type="ECO:0000256" key="5">
    <source>
        <dbReference type="HAMAP-Rule" id="MF_00014"/>
    </source>
</evidence>
<dbReference type="GO" id="GO:0005737">
    <property type="term" value="C:cytoplasm"/>
    <property type="evidence" value="ECO:0007669"/>
    <property type="project" value="UniProtKB-SubCell"/>
</dbReference>
<dbReference type="SUPFAM" id="SSF50346">
    <property type="entry name" value="PRC-barrel domain"/>
    <property type="match status" value="1"/>
</dbReference>
<keyword evidence="1 5" id="KW-0963">Cytoplasm</keyword>
<dbReference type="AlphaFoldDB" id="A0A8J3CFQ3"/>
<reference evidence="8" key="1">
    <citation type="journal article" date="2014" name="Int. J. Syst. Evol. Microbiol.">
        <title>Complete genome sequence of Corynebacterium casei LMG S-19264T (=DSM 44701T), isolated from a smear-ripened cheese.</title>
        <authorList>
            <consortium name="US DOE Joint Genome Institute (JGI-PGF)"/>
            <person name="Walter F."/>
            <person name="Albersmeier A."/>
            <person name="Kalinowski J."/>
            <person name="Ruckert C."/>
        </authorList>
    </citation>
    <scope>NUCLEOTIDE SEQUENCE</scope>
    <source>
        <strain evidence="8">KCTC 32501</strain>
    </source>
</reference>
<evidence type="ECO:0000313" key="9">
    <source>
        <dbReference type="Proteomes" id="UP000614287"/>
    </source>
</evidence>
<comment type="function">
    <text evidence="5">An accessory protein needed during the final step in the assembly of 30S ribosomal subunit, possibly for assembly of the head region. Essential for efficient processing of 16S rRNA. May be needed both before and after RbfA during the maturation of 16S rRNA. It has affinity for free ribosomal 30S subunits but not for 70S ribosomes.</text>
</comment>
<sequence length="198" mass="21616">MVAFKPKRAAQAARDTQNVSTPNDLIVVARLGVAYGVKGWIKIHPFSHSPDALENAGVWWLAPYLPNQTDVPLSAWQAVEVQTIKPHSDEWVAVFADWDDRSIAENHKGWQVAVSRADFPNTDDNEFYWVDLIGATVVNHAGVTLGVLQGLLESAAHPVMQITGEGGEYLIPFVGAFVGEVDTTAKIVNVEWDVDATA</sequence>
<dbReference type="Gene3D" id="2.30.30.240">
    <property type="entry name" value="PRC-barrel domain"/>
    <property type="match status" value="1"/>
</dbReference>
<dbReference type="InterPro" id="IPR056792">
    <property type="entry name" value="PRC_RimM"/>
</dbReference>
<gene>
    <name evidence="5 8" type="primary">rimM</name>
    <name evidence="8" type="ORF">GCM10009007_03840</name>
</gene>
<dbReference type="RefSeq" id="WP_189490803.1">
    <property type="nucleotide sequence ID" value="NZ_BMZG01000002.1"/>
</dbReference>
<comment type="subcellular location">
    <subcellularLocation>
        <location evidence="5">Cytoplasm</location>
    </subcellularLocation>
</comment>
<keyword evidence="2 5" id="KW-0690">Ribosome biogenesis</keyword>
<dbReference type="NCBIfam" id="TIGR02273">
    <property type="entry name" value="16S_RimM"/>
    <property type="match status" value="1"/>
</dbReference>
<dbReference type="PANTHER" id="PTHR33692">
    <property type="entry name" value="RIBOSOME MATURATION FACTOR RIMM"/>
    <property type="match status" value="1"/>
</dbReference>
<evidence type="ECO:0000259" key="6">
    <source>
        <dbReference type="Pfam" id="PF01782"/>
    </source>
</evidence>
<dbReference type="Gene3D" id="2.40.30.60">
    <property type="entry name" value="RimM"/>
    <property type="match status" value="1"/>
</dbReference>